<dbReference type="Gene3D" id="3.20.20.70">
    <property type="entry name" value="Aldolase class I"/>
    <property type="match status" value="1"/>
</dbReference>
<keyword evidence="4" id="KW-0560">Oxidoreductase</keyword>
<dbReference type="EMBL" id="BMFS01000014">
    <property type="protein sequence ID" value="GGH07498.1"/>
    <property type="molecule type" value="Genomic_DNA"/>
</dbReference>
<dbReference type="CDD" id="cd04730">
    <property type="entry name" value="NPD_like"/>
    <property type="match status" value="1"/>
</dbReference>
<dbReference type="SUPFAM" id="SSF51412">
    <property type="entry name" value="Inosine monophosphate dehydrogenase (IMPDH)"/>
    <property type="match status" value="1"/>
</dbReference>
<keyword evidence="8" id="KW-1185">Reference proteome</keyword>
<evidence type="ECO:0008006" key="9">
    <source>
        <dbReference type="Google" id="ProtNLM"/>
    </source>
</evidence>
<accession>A0ABQ1XYX2</accession>
<dbReference type="InterPro" id="IPR004136">
    <property type="entry name" value="NMO"/>
</dbReference>
<feature type="compositionally biased region" description="Basic and acidic residues" evidence="6">
    <location>
        <begin position="313"/>
        <end position="326"/>
    </location>
</feature>
<dbReference type="RefSeq" id="WP_233351864.1">
    <property type="nucleotide sequence ID" value="NZ_BMFS01000014.1"/>
</dbReference>
<dbReference type="InterPro" id="IPR013785">
    <property type="entry name" value="Aldolase_TIM"/>
</dbReference>
<dbReference type="Proteomes" id="UP000648722">
    <property type="component" value="Unassembled WGS sequence"/>
</dbReference>
<feature type="region of interest" description="Disordered" evidence="6">
    <location>
        <begin position="305"/>
        <end position="326"/>
    </location>
</feature>
<name>A0ABQ1XYX2_9PROT</name>
<comment type="similarity">
    <text evidence="1">Belongs to the nitronate monooxygenase family. NMO class I subfamily.</text>
</comment>
<keyword evidence="2" id="KW-0285">Flavoprotein</keyword>
<evidence type="ECO:0000256" key="4">
    <source>
        <dbReference type="ARBA" id="ARBA00023002"/>
    </source>
</evidence>
<keyword evidence="3" id="KW-0288">FMN</keyword>
<comment type="caution">
    <text evidence="7">The sequence shown here is derived from an EMBL/GenBank/DDBJ whole genome shotgun (WGS) entry which is preliminary data.</text>
</comment>
<keyword evidence="5" id="KW-0503">Monooxygenase</keyword>
<evidence type="ECO:0000256" key="6">
    <source>
        <dbReference type="SAM" id="MobiDB-lite"/>
    </source>
</evidence>
<proteinExistence type="inferred from homology"/>
<dbReference type="Pfam" id="PF03060">
    <property type="entry name" value="NMO"/>
    <property type="match status" value="1"/>
</dbReference>
<sequence length="326" mass="34451">MNRLPDTITRRLRLPLVAAPMFLVSGPDMVLAACRAGVIGSFPGPNCRTIEDVEVWMKTISEALTDEDAPWAYNMVCHSSYPRFDAELELVRKYQPPIVITALGGPHRVVEAVHAYGGLVFADVNSVEFAAKAAATGVDGLVLVCAGAGGHTGAVANVAFIEAVRQFFDGIIAVAGGISTGRGIRAAEAMGADLAYIGTAFIPAEESLAHPDYKDMVVRSGASDIVVSASVTGVPASWLKESLKRSGLDPENLPGKGRVQFDDPSRILKGWKDVWSAGQGVGAVNAVEPLGAIVARLAREYGLHEQGPSMARPHLERSARDERPGA</sequence>
<protein>
    <recommendedName>
        <fullName evidence="9">Nitronate monooxygenase</fullName>
    </recommendedName>
</protein>
<evidence type="ECO:0000256" key="3">
    <source>
        <dbReference type="ARBA" id="ARBA00022643"/>
    </source>
</evidence>
<evidence type="ECO:0000256" key="5">
    <source>
        <dbReference type="ARBA" id="ARBA00023033"/>
    </source>
</evidence>
<evidence type="ECO:0000256" key="1">
    <source>
        <dbReference type="ARBA" id="ARBA00009881"/>
    </source>
</evidence>
<evidence type="ECO:0000256" key="2">
    <source>
        <dbReference type="ARBA" id="ARBA00022630"/>
    </source>
</evidence>
<evidence type="ECO:0000313" key="7">
    <source>
        <dbReference type="EMBL" id="GGH07498.1"/>
    </source>
</evidence>
<evidence type="ECO:0000313" key="8">
    <source>
        <dbReference type="Proteomes" id="UP000648722"/>
    </source>
</evidence>
<gene>
    <name evidence="7" type="ORF">GCM10007420_25250</name>
</gene>
<reference evidence="8" key="1">
    <citation type="journal article" date="2019" name="Int. J. Syst. Evol. Microbiol.">
        <title>The Global Catalogue of Microorganisms (GCM) 10K type strain sequencing project: providing services to taxonomists for standard genome sequencing and annotation.</title>
        <authorList>
            <consortium name="The Broad Institute Genomics Platform"/>
            <consortium name="The Broad Institute Genome Sequencing Center for Infectious Disease"/>
            <person name="Wu L."/>
            <person name="Ma J."/>
        </authorList>
    </citation>
    <scope>NUCLEOTIDE SEQUENCE [LARGE SCALE GENOMIC DNA]</scope>
    <source>
        <strain evidence="8">CGMCC 1.12766</strain>
    </source>
</reference>
<dbReference type="PANTHER" id="PTHR42747">
    <property type="entry name" value="NITRONATE MONOOXYGENASE-RELATED"/>
    <property type="match status" value="1"/>
</dbReference>
<dbReference type="PANTHER" id="PTHR42747:SF4">
    <property type="entry name" value="BLR1330 PROTEIN"/>
    <property type="match status" value="1"/>
</dbReference>
<organism evidence="7 8">
    <name type="scientific">Glycocaulis albus</name>
    <dbReference type="NCBI Taxonomy" id="1382801"/>
    <lineage>
        <taxon>Bacteria</taxon>
        <taxon>Pseudomonadati</taxon>
        <taxon>Pseudomonadota</taxon>
        <taxon>Alphaproteobacteria</taxon>
        <taxon>Maricaulales</taxon>
        <taxon>Maricaulaceae</taxon>
        <taxon>Glycocaulis</taxon>
    </lineage>
</organism>